<keyword evidence="5" id="KW-1185">Reference proteome</keyword>
<accession>A0A162YSC4</accession>
<dbReference type="PANTHER" id="PTHR10587:SF133">
    <property type="entry name" value="CHITIN DEACETYLASE 1-RELATED"/>
    <property type="match status" value="1"/>
</dbReference>
<keyword evidence="2" id="KW-0378">Hydrolase</keyword>
<reference evidence="4 5" key="1">
    <citation type="submission" date="2016-01" db="EMBL/GenBank/DDBJ databases">
        <title>The draft genome sequence of Aquimarina sp. RZW4-3-2.</title>
        <authorList>
            <person name="Wang Y."/>
        </authorList>
    </citation>
    <scope>NUCLEOTIDE SEQUENCE [LARGE SCALE GENOMIC DNA]</scope>
    <source>
        <strain evidence="4 5">RZW4-3-2</strain>
    </source>
</reference>
<name>A0A162YSC4_9FLAO</name>
<keyword evidence="1" id="KW-0479">Metal-binding</keyword>
<comment type="caution">
    <text evidence="4">The sequence shown here is derived from an EMBL/GenBank/DDBJ whole genome shotgun (WGS) entry which is preliminary data.</text>
</comment>
<dbReference type="PROSITE" id="PS51677">
    <property type="entry name" value="NODB"/>
    <property type="match status" value="1"/>
</dbReference>
<dbReference type="Proteomes" id="UP000076715">
    <property type="component" value="Unassembled WGS sequence"/>
</dbReference>
<dbReference type="InterPro" id="IPR002509">
    <property type="entry name" value="NODB_dom"/>
</dbReference>
<dbReference type="SUPFAM" id="SSF88713">
    <property type="entry name" value="Glycoside hydrolase/deacetylase"/>
    <property type="match status" value="1"/>
</dbReference>
<evidence type="ECO:0000313" key="5">
    <source>
        <dbReference type="Proteomes" id="UP000076715"/>
    </source>
</evidence>
<dbReference type="Pfam" id="PF01522">
    <property type="entry name" value="Polysacc_deac_1"/>
    <property type="match status" value="1"/>
</dbReference>
<dbReference type="Gene3D" id="3.20.20.370">
    <property type="entry name" value="Glycoside hydrolase/deacetylase"/>
    <property type="match status" value="1"/>
</dbReference>
<dbReference type="InterPro" id="IPR050248">
    <property type="entry name" value="Polysacc_deacetylase_ArnD"/>
</dbReference>
<dbReference type="CDD" id="cd10917">
    <property type="entry name" value="CE4_NodB_like_6s_7s"/>
    <property type="match status" value="1"/>
</dbReference>
<dbReference type="OrthoDB" id="9812065at2"/>
<evidence type="ECO:0000256" key="1">
    <source>
        <dbReference type="ARBA" id="ARBA00022723"/>
    </source>
</evidence>
<dbReference type="GO" id="GO:0016810">
    <property type="term" value="F:hydrolase activity, acting on carbon-nitrogen (but not peptide) bonds"/>
    <property type="evidence" value="ECO:0007669"/>
    <property type="project" value="InterPro"/>
</dbReference>
<evidence type="ECO:0000259" key="3">
    <source>
        <dbReference type="PROSITE" id="PS51677"/>
    </source>
</evidence>
<dbReference type="InterPro" id="IPR011330">
    <property type="entry name" value="Glyco_hydro/deAcase_b/a-brl"/>
</dbReference>
<dbReference type="GO" id="GO:0016020">
    <property type="term" value="C:membrane"/>
    <property type="evidence" value="ECO:0007669"/>
    <property type="project" value="TreeGrafter"/>
</dbReference>
<dbReference type="EMBL" id="LQRT01000035">
    <property type="protein sequence ID" value="KZS39322.1"/>
    <property type="molecule type" value="Genomic_DNA"/>
</dbReference>
<proteinExistence type="predicted"/>
<gene>
    <name evidence="4" type="ORF">AWE51_12325</name>
</gene>
<feature type="domain" description="NodB homology" evidence="3">
    <location>
        <begin position="27"/>
        <end position="211"/>
    </location>
</feature>
<organism evidence="4 5">
    <name type="scientific">Aquimarina aggregata</name>
    <dbReference type="NCBI Taxonomy" id="1642818"/>
    <lineage>
        <taxon>Bacteria</taxon>
        <taxon>Pseudomonadati</taxon>
        <taxon>Bacteroidota</taxon>
        <taxon>Flavobacteriia</taxon>
        <taxon>Flavobacteriales</taxon>
        <taxon>Flavobacteriaceae</taxon>
        <taxon>Aquimarina</taxon>
    </lineage>
</organism>
<dbReference type="STRING" id="1642818.AWE51_12325"/>
<protein>
    <submittedName>
        <fullName evidence="4">Polysaccharide deacetylase</fullName>
    </submittedName>
</protein>
<evidence type="ECO:0000313" key="4">
    <source>
        <dbReference type="EMBL" id="KZS39322.1"/>
    </source>
</evidence>
<dbReference type="PANTHER" id="PTHR10587">
    <property type="entry name" value="GLYCOSYL TRANSFERASE-RELATED"/>
    <property type="match status" value="1"/>
</dbReference>
<dbReference type="GO" id="GO:0046872">
    <property type="term" value="F:metal ion binding"/>
    <property type="evidence" value="ECO:0007669"/>
    <property type="project" value="UniProtKB-KW"/>
</dbReference>
<dbReference type="AlphaFoldDB" id="A0A162YSC4"/>
<dbReference type="RefSeq" id="WP_066317394.1">
    <property type="nucleotide sequence ID" value="NZ_LQRT01000035.1"/>
</dbReference>
<evidence type="ECO:0000256" key="2">
    <source>
        <dbReference type="ARBA" id="ARBA00022801"/>
    </source>
</evidence>
<sequence length="220" mass="25634">MIPAKTPKILKQFFSTYTWDLHVQNEKNIYLTFDDGPIPEITEFVLAQLKLYNAKATFFCIGENIKKHPHIFKKIIDHGHAIGNHTMNHLKVWKSNSKTYLDNISDCEELILQHYQTTDIYTKLFRPPYGQISYSKFKTIEKLGYKIILWDVLSKDWDKTILPQECLQNVIKNTESGSIVVFHDSKKASINLKYALPKVLDYFSNRGYTFEAISIKHTPS</sequence>
<dbReference type="GO" id="GO:0005975">
    <property type="term" value="P:carbohydrate metabolic process"/>
    <property type="evidence" value="ECO:0007669"/>
    <property type="project" value="InterPro"/>
</dbReference>